<dbReference type="InterPro" id="IPR010035">
    <property type="entry name" value="Thi_S"/>
</dbReference>
<dbReference type="RefSeq" id="WP_212227271.1">
    <property type="nucleotide sequence ID" value="NZ_JAGUCN010000006.1"/>
</dbReference>
<dbReference type="CDD" id="cd00565">
    <property type="entry name" value="Ubl_ThiS"/>
    <property type="match status" value="1"/>
</dbReference>
<dbReference type="PANTHER" id="PTHR34472:SF1">
    <property type="entry name" value="SULFUR CARRIER PROTEIN THIS"/>
    <property type="match status" value="1"/>
</dbReference>
<evidence type="ECO:0000313" key="1">
    <source>
        <dbReference type="EMBL" id="MBS2211244.1"/>
    </source>
</evidence>
<evidence type="ECO:0000313" key="2">
    <source>
        <dbReference type="Proteomes" id="UP000721861"/>
    </source>
</evidence>
<proteinExistence type="predicted"/>
<name>A0ABS5K8C5_9BACT</name>
<gene>
    <name evidence="1" type="primary">thiS</name>
    <name evidence="1" type="ORF">KEM09_07525</name>
</gene>
<keyword evidence="2" id="KW-1185">Reference proteome</keyword>
<dbReference type="EMBL" id="JAGUCN010000006">
    <property type="protein sequence ID" value="MBS2211244.1"/>
    <property type="molecule type" value="Genomic_DNA"/>
</dbReference>
<dbReference type="SUPFAM" id="SSF54285">
    <property type="entry name" value="MoaD/ThiS"/>
    <property type="match status" value="1"/>
</dbReference>
<dbReference type="InterPro" id="IPR012675">
    <property type="entry name" value="Beta-grasp_dom_sf"/>
</dbReference>
<reference evidence="1 2" key="1">
    <citation type="journal article" date="2014" name="Int. J. Syst. Evol. Microbiol.">
        <title>Carboxylicivirga gen. nov. in the family Marinilabiliaceae with two novel species, Carboxylicivirga mesophila sp. nov. and Carboxylicivirga taeanensis sp. nov., and reclassification of Cytophaga fermentans as Saccharicrinis fermentans gen. nov., comb. nov.</title>
        <authorList>
            <person name="Yang S.H."/>
            <person name="Seo H.S."/>
            <person name="Woo J.H."/>
            <person name="Oh H.M."/>
            <person name="Jang H."/>
            <person name="Lee J.H."/>
            <person name="Kim S.J."/>
            <person name="Kwon K.K."/>
        </authorList>
    </citation>
    <scope>NUCLEOTIDE SEQUENCE [LARGE SCALE GENOMIC DNA]</scope>
    <source>
        <strain evidence="1 2">JCM 18290</strain>
    </source>
</reference>
<dbReference type="InterPro" id="IPR003749">
    <property type="entry name" value="ThiS/MoaD-like"/>
</dbReference>
<protein>
    <submittedName>
        <fullName evidence="1">Sulfur carrier protein ThiS</fullName>
    </submittedName>
</protein>
<organism evidence="1 2">
    <name type="scientific">Carboxylicivirga mesophila</name>
    <dbReference type="NCBI Taxonomy" id="1166478"/>
    <lineage>
        <taxon>Bacteria</taxon>
        <taxon>Pseudomonadati</taxon>
        <taxon>Bacteroidota</taxon>
        <taxon>Bacteroidia</taxon>
        <taxon>Marinilabiliales</taxon>
        <taxon>Marinilabiliaceae</taxon>
        <taxon>Carboxylicivirga</taxon>
    </lineage>
</organism>
<dbReference type="Pfam" id="PF02597">
    <property type="entry name" value="ThiS"/>
    <property type="match status" value="1"/>
</dbReference>
<dbReference type="InterPro" id="IPR016155">
    <property type="entry name" value="Mopterin_synth/thiamin_S_b"/>
</dbReference>
<dbReference type="Gene3D" id="3.10.20.30">
    <property type="match status" value="1"/>
</dbReference>
<dbReference type="Proteomes" id="UP000721861">
    <property type="component" value="Unassembled WGS sequence"/>
</dbReference>
<accession>A0ABS5K8C5</accession>
<dbReference type="PANTHER" id="PTHR34472">
    <property type="entry name" value="SULFUR CARRIER PROTEIN THIS"/>
    <property type="match status" value="1"/>
</dbReference>
<comment type="caution">
    <text evidence="1">The sequence shown here is derived from an EMBL/GenBank/DDBJ whole genome shotgun (WGS) entry which is preliminary data.</text>
</comment>
<dbReference type="NCBIfam" id="TIGR01683">
    <property type="entry name" value="thiS"/>
    <property type="match status" value="1"/>
</dbReference>
<sequence length="67" mass="7109">MNIFINGQATDMPDNTSIDDVLQRIGQTHTGGIALAVNDMVVPKSQWAKAQISDGDKILIIKASQGG</sequence>